<dbReference type="InterPro" id="IPR053714">
    <property type="entry name" value="Iso_Racemase_Enz_sf"/>
</dbReference>
<organism evidence="2 3">
    <name type="scientific">Kordiimonas lipolytica</name>
    <dbReference type="NCBI Taxonomy" id="1662421"/>
    <lineage>
        <taxon>Bacteria</taxon>
        <taxon>Pseudomonadati</taxon>
        <taxon>Pseudomonadota</taxon>
        <taxon>Alphaproteobacteria</taxon>
        <taxon>Kordiimonadales</taxon>
        <taxon>Kordiimonadaceae</taxon>
        <taxon>Kordiimonas</taxon>
    </lineage>
</organism>
<reference evidence="3" key="1">
    <citation type="journal article" date="2019" name="Int. J. Syst. Evol. Microbiol.">
        <title>The Global Catalogue of Microorganisms (GCM) 10K type strain sequencing project: providing services to taxonomists for standard genome sequencing and annotation.</title>
        <authorList>
            <consortium name="The Broad Institute Genomics Platform"/>
            <consortium name="The Broad Institute Genome Sequencing Center for Infectious Disease"/>
            <person name="Wu L."/>
            <person name="Ma J."/>
        </authorList>
    </citation>
    <scope>NUCLEOTIDE SEQUENCE [LARGE SCALE GENOMIC DNA]</scope>
    <source>
        <strain evidence="3">CGMCC 1.15304</strain>
    </source>
</reference>
<dbReference type="Pfam" id="PF01177">
    <property type="entry name" value="Asp_Glu_race"/>
    <property type="match status" value="1"/>
</dbReference>
<comment type="caution">
    <text evidence="2">The sequence shown here is derived from an EMBL/GenBank/DDBJ whole genome shotgun (WGS) entry which is preliminary data.</text>
</comment>
<evidence type="ECO:0000313" key="3">
    <source>
        <dbReference type="Proteomes" id="UP001595776"/>
    </source>
</evidence>
<proteinExistence type="inferred from homology"/>
<evidence type="ECO:0000256" key="1">
    <source>
        <dbReference type="ARBA" id="ARBA00038414"/>
    </source>
</evidence>
<comment type="similarity">
    <text evidence="1">Belongs to the HyuE racemase family.</text>
</comment>
<sequence>MTEAKKVKIMLLKTVSALGQERELGSVLSEICAPETEAEIWSLASVPKLTNLEYRTYETFVGPDMLRAIRKAEREGFDAVIIGCFMDPHIAAARELSRSTVIVGSCQASLQVASSLGAKFSVLVGAKHWISHVEELVRHYGYADRLSSVLPMEIDAADLRDDVATTVTKIIDLGRRAIEEDGADVIVMGCTYTFGMYRAIQDALNVPVIDPAFASFKMAELLAWQKKTFGWMQSNGVGQQAPPESEIEAFELFAVPPAIGCRVEIG</sequence>
<dbReference type="InterPro" id="IPR052186">
    <property type="entry name" value="Hydantoin_racemase-like"/>
</dbReference>
<dbReference type="Gene3D" id="3.40.50.12500">
    <property type="match status" value="1"/>
</dbReference>
<accession>A0ABV8UF76</accession>
<dbReference type="EMBL" id="JBHSCR010000034">
    <property type="protein sequence ID" value="MFC4349589.1"/>
    <property type="molecule type" value="Genomic_DNA"/>
</dbReference>
<dbReference type="PANTHER" id="PTHR28047:SF5">
    <property type="entry name" value="PROTEIN DCG1"/>
    <property type="match status" value="1"/>
</dbReference>
<dbReference type="InterPro" id="IPR015942">
    <property type="entry name" value="Asp/Glu/hydantoin_racemase"/>
</dbReference>
<gene>
    <name evidence="2" type="ORF">ACFO5Q_17195</name>
</gene>
<protein>
    <submittedName>
        <fullName evidence="2">Aspartate/glutamate racemase family protein</fullName>
    </submittedName>
</protein>
<keyword evidence="3" id="KW-1185">Reference proteome</keyword>
<evidence type="ECO:0000313" key="2">
    <source>
        <dbReference type="EMBL" id="MFC4349589.1"/>
    </source>
</evidence>
<dbReference type="RefSeq" id="WP_068147237.1">
    <property type="nucleotide sequence ID" value="NZ_JBHSCR010000034.1"/>
</dbReference>
<name>A0ABV8UF76_9PROT</name>
<dbReference type="Proteomes" id="UP001595776">
    <property type="component" value="Unassembled WGS sequence"/>
</dbReference>
<dbReference type="PANTHER" id="PTHR28047">
    <property type="entry name" value="PROTEIN DCG1"/>
    <property type="match status" value="1"/>
</dbReference>